<dbReference type="AlphaFoldDB" id="A0A9P6ZVH5"/>
<organism evidence="1 2">
    <name type="scientific">Suillus placidus</name>
    <dbReference type="NCBI Taxonomy" id="48579"/>
    <lineage>
        <taxon>Eukaryota</taxon>
        <taxon>Fungi</taxon>
        <taxon>Dikarya</taxon>
        <taxon>Basidiomycota</taxon>
        <taxon>Agaricomycotina</taxon>
        <taxon>Agaricomycetes</taxon>
        <taxon>Agaricomycetidae</taxon>
        <taxon>Boletales</taxon>
        <taxon>Suillineae</taxon>
        <taxon>Suillaceae</taxon>
        <taxon>Suillus</taxon>
    </lineage>
</organism>
<dbReference type="EMBL" id="JABBWD010000020">
    <property type="protein sequence ID" value="KAG1777574.1"/>
    <property type="molecule type" value="Genomic_DNA"/>
</dbReference>
<dbReference type="Proteomes" id="UP000714275">
    <property type="component" value="Unassembled WGS sequence"/>
</dbReference>
<accession>A0A9P6ZVH5</accession>
<gene>
    <name evidence="1" type="ORF">EV702DRAFT_1197186</name>
</gene>
<dbReference type="OrthoDB" id="3248986at2759"/>
<comment type="caution">
    <text evidence="1">The sequence shown here is derived from an EMBL/GenBank/DDBJ whole genome shotgun (WGS) entry which is preliminary data.</text>
</comment>
<proteinExistence type="predicted"/>
<sequence length="238" mass="26499">MELSLLQKWTEKQLFYDLSACLPENADDDEKELIRSAVVQKGADRGTLRTQISGFGADGSILTPQCIKKPCDLRKLTHPDIYSLLLQYACKTWTSLQIVDECSTERGAVPLLSRHSIKSFPFIIKDGIRYGCATATRTQSDRFACVDIDGSRIPCRLLYHFELSLPGKLPVMCTIVERMVHDDAIPTSPWALYATDLGVYTAYANRFHKKEVVSTTQLASAVAIVPVVNSQSLPTKLN</sequence>
<reference evidence="1" key="1">
    <citation type="journal article" date="2020" name="New Phytol.">
        <title>Comparative genomics reveals dynamic genome evolution in host specialist ectomycorrhizal fungi.</title>
        <authorList>
            <person name="Lofgren L.A."/>
            <person name="Nguyen N.H."/>
            <person name="Vilgalys R."/>
            <person name="Ruytinx J."/>
            <person name="Liao H.L."/>
            <person name="Branco S."/>
            <person name="Kuo A."/>
            <person name="LaButti K."/>
            <person name="Lipzen A."/>
            <person name="Andreopoulos W."/>
            <person name="Pangilinan J."/>
            <person name="Riley R."/>
            <person name="Hundley H."/>
            <person name="Na H."/>
            <person name="Barry K."/>
            <person name="Grigoriev I.V."/>
            <person name="Stajich J.E."/>
            <person name="Kennedy P.G."/>
        </authorList>
    </citation>
    <scope>NUCLEOTIDE SEQUENCE</scope>
    <source>
        <strain evidence="1">DOB743</strain>
    </source>
</reference>
<keyword evidence="2" id="KW-1185">Reference proteome</keyword>
<protein>
    <submittedName>
        <fullName evidence="1">Uncharacterized protein</fullName>
    </submittedName>
</protein>
<evidence type="ECO:0000313" key="2">
    <source>
        <dbReference type="Proteomes" id="UP000714275"/>
    </source>
</evidence>
<name>A0A9P6ZVH5_9AGAM</name>
<evidence type="ECO:0000313" key="1">
    <source>
        <dbReference type="EMBL" id="KAG1777574.1"/>
    </source>
</evidence>